<evidence type="ECO:0000259" key="7">
    <source>
        <dbReference type="PROSITE" id="PS51296"/>
    </source>
</evidence>
<evidence type="ECO:0000256" key="3">
    <source>
        <dbReference type="ARBA" id="ARBA00022723"/>
    </source>
</evidence>
<evidence type="ECO:0000256" key="1">
    <source>
        <dbReference type="ARBA" id="ARBA00001962"/>
    </source>
</evidence>
<keyword evidence="3" id="KW-0479">Metal-binding</keyword>
<keyword evidence="4" id="KW-0560">Oxidoreductase</keyword>
<evidence type="ECO:0000313" key="8">
    <source>
        <dbReference type="EMBL" id="MCX2980142.1"/>
    </source>
</evidence>
<dbReference type="Pfam" id="PF00355">
    <property type="entry name" value="Rieske"/>
    <property type="match status" value="1"/>
</dbReference>
<dbReference type="SUPFAM" id="SSF50022">
    <property type="entry name" value="ISP domain"/>
    <property type="match status" value="1"/>
</dbReference>
<evidence type="ECO:0000256" key="2">
    <source>
        <dbReference type="ARBA" id="ARBA00022714"/>
    </source>
</evidence>
<accession>A0ABT3TCV9</accession>
<keyword evidence="2" id="KW-0001">2Fe-2S</keyword>
<evidence type="ECO:0000313" key="9">
    <source>
        <dbReference type="Proteomes" id="UP001143362"/>
    </source>
</evidence>
<dbReference type="PRINTS" id="PR00090">
    <property type="entry name" value="RNGDIOXGNASE"/>
</dbReference>
<feature type="domain" description="Rieske" evidence="7">
    <location>
        <begin position="73"/>
        <end position="180"/>
    </location>
</feature>
<dbReference type="InterPro" id="IPR017941">
    <property type="entry name" value="Rieske_2Fe-2S"/>
</dbReference>
<evidence type="ECO:0000256" key="4">
    <source>
        <dbReference type="ARBA" id="ARBA00023002"/>
    </source>
</evidence>
<dbReference type="Pfam" id="PF00848">
    <property type="entry name" value="Ring_hydroxyl_A"/>
    <property type="match status" value="1"/>
</dbReference>
<protein>
    <submittedName>
        <fullName evidence="8">Aromatic ring-hydroxylating dioxygenase subunit alpha</fullName>
    </submittedName>
</protein>
<keyword evidence="8" id="KW-0223">Dioxygenase</keyword>
<dbReference type="GO" id="GO:0051213">
    <property type="term" value="F:dioxygenase activity"/>
    <property type="evidence" value="ECO:0007669"/>
    <property type="project" value="UniProtKB-KW"/>
</dbReference>
<dbReference type="CDD" id="cd08882">
    <property type="entry name" value="RHO_alpha_C_MupW-like"/>
    <property type="match status" value="1"/>
</dbReference>
<dbReference type="Proteomes" id="UP001143362">
    <property type="component" value="Unassembled WGS sequence"/>
</dbReference>
<dbReference type="Gene3D" id="2.102.10.10">
    <property type="entry name" value="Rieske [2Fe-2S] iron-sulphur domain"/>
    <property type="match status" value="1"/>
</dbReference>
<comment type="cofactor">
    <cofactor evidence="1">
        <name>Fe cation</name>
        <dbReference type="ChEBI" id="CHEBI:24875"/>
    </cofactor>
</comment>
<name>A0ABT3TCV9_9GAMM</name>
<dbReference type="InterPro" id="IPR036922">
    <property type="entry name" value="Rieske_2Fe-2S_sf"/>
</dbReference>
<evidence type="ECO:0000256" key="6">
    <source>
        <dbReference type="ARBA" id="ARBA00023014"/>
    </source>
</evidence>
<dbReference type="InterPro" id="IPR001663">
    <property type="entry name" value="Rng_hydr_dOase-A"/>
</dbReference>
<organism evidence="8 9">
    <name type="scientific">Candidatus Litorirhabdus singularis</name>
    <dbReference type="NCBI Taxonomy" id="2518993"/>
    <lineage>
        <taxon>Bacteria</taxon>
        <taxon>Pseudomonadati</taxon>
        <taxon>Pseudomonadota</taxon>
        <taxon>Gammaproteobacteria</taxon>
        <taxon>Cellvibrionales</taxon>
        <taxon>Halieaceae</taxon>
        <taxon>Candidatus Litorirhabdus</taxon>
    </lineage>
</organism>
<comment type="caution">
    <text evidence="8">The sequence shown here is derived from an EMBL/GenBank/DDBJ whole genome shotgun (WGS) entry which is preliminary data.</text>
</comment>
<keyword evidence="6" id="KW-0411">Iron-sulfur</keyword>
<dbReference type="PROSITE" id="PS51296">
    <property type="entry name" value="RIESKE"/>
    <property type="match status" value="1"/>
</dbReference>
<proteinExistence type="predicted"/>
<keyword evidence="5" id="KW-0408">Iron</keyword>
<dbReference type="EMBL" id="SHNN01000001">
    <property type="protein sequence ID" value="MCX2980142.1"/>
    <property type="molecule type" value="Genomic_DNA"/>
</dbReference>
<dbReference type="Gene3D" id="3.90.380.10">
    <property type="entry name" value="Naphthalene 1,2-dioxygenase Alpha Subunit, Chain A, domain 1"/>
    <property type="match status" value="1"/>
</dbReference>
<dbReference type="PANTHER" id="PTHR43756:SF5">
    <property type="entry name" value="CHOLINE MONOOXYGENASE, CHLOROPLASTIC"/>
    <property type="match status" value="1"/>
</dbReference>
<dbReference type="InterPro" id="IPR015879">
    <property type="entry name" value="Ring_hydroxy_dOase_asu_C_dom"/>
</dbReference>
<evidence type="ECO:0000256" key="5">
    <source>
        <dbReference type="ARBA" id="ARBA00023004"/>
    </source>
</evidence>
<dbReference type="PANTHER" id="PTHR43756">
    <property type="entry name" value="CHOLINE MONOOXYGENASE, CHLOROPLASTIC"/>
    <property type="match status" value="1"/>
</dbReference>
<dbReference type="SUPFAM" id="SSF55961">
    <property type="entry name" value="Bet v1-like"/>
    <property type="match status" value="1"/>
</dbReference>
<dbReference type="CDD" id="cd03469">
    <property type="entry name" value="Rieske_RO_Alpha_N"/>
    <property type="match status" value="1"/>
</dbReference>
<dbReference type="RefSeq" id="WP_279244121.1">
    <property type="nucleotide sequence ID" value="NZ_SHNN01000001.1"/>
</dbReference>
<keyword evidence="9" id="KW-1185">Reference proteome</keyword>
<sequence length="466" mass="52639">MNEKIKLTPEQIAARNPSWNYQDLLDGEVNAVPDALRASTEPYLGSDNIPIERWTSREFYDLEVEKMWSKTWQMACRESHIANPGDYHVYDVAKYSILVVRNEAGEIKAHHNSCLHRGRALKRGTGTDAKELRCPYHGFTWSLDGDFVGAPCQWDFPHVDEDNFALPAVKTATWGGWVFINMDPDAQELEEYMGILPEHFKRWPAERRYVAMHVQKVINANWKAVVEAFIESYHALVTHPQLLPYQGIENSQYDVWGDNVSRTITSSGTINPSHEDEYTQADSVAYIAGADSALVGETEAVTESGDDMLARDVLANKNYADFSEQAGEDLREYSTKAELMDAILYLLFPNFAPWAGYGPVLTYRHRPNGNDHKSCVMDIFILAQYPEGEERPADATTVRLEAEQPFSDAEEVMGAGLARVFDQDGSNLPQVQRGMEASAAGEVVLGNYQEVRIRQFHRTLDKYLNA</sequence>
<reference evidence="8" key="1">
    <citation type="submission" date="2019-02" db="EMBL/GenBank/DDBJ databases">
        <authorList>
            <person name="Li S.-H."/>
        </authorList>
    </citation>
    <scope>NUCLEOTIDE SEQUENCE</scope>
    <source>
        <strain evidence="8">IMCC14734</strain>
    </source>
</reference>
<gene>
    <name evidence="8" type="ORF">EYC98_04590</name>
</gene>